<accession>A0A1Y1V5B6</accession>
<dbReference type="PANTHER" id="PTHR11102">
    <property type="entry name" value="SEL-1-LIKE PROTEIN"/>
    <property type="match status" value="1"/>
</dbReference>
<name>A0A1Y1V5B6_9FUNG</name>
<dbReference type="OrthoDB" id="10611629at2759"/>
<dbReference type="SUPFAM" id="SSF81901">
    <property type="entry name" value="HCP-like"/>
    <property type="match status" value="3"/>
</dbReference>
<dbReference type="GO" id="GO:0005789">
    <property type="term" value="C:endoplasmic reticulum membrane"/>
    <property type="evidence" value="ECO:0007669"/>
    <property type="project" value="TreeGrafter"/>
</dbReference>
<proteinExistence type="inferred from homology"/>
<feature type="compositionally biased region" description="Low complexity" evidence="2">
    <location>
        <begin position="482"/>
        <end position="494"/>
    </location>
</feature>
<dbReference type="InterPro" id="IPR006597">
    <property type="entry name" value="Sel1-like"/>
</dbReference>
<keyword evidence="4" id="KW-1185">Reference proteome</keyword>
<feature type="region of interest" description="Disordered" evidence="2">
    <location>
        <begin position="1839"/>
        <end position="1866"/>
    </location>
</feature>
<dbReference type="STRING" id="1754191.A0A1Y1V5B6"/>
<evidence type="ECO:0008006" key="5">
    <source>
        <dbReference type="Google" id="ProtNLM"/>
    </source>
</evidence>
<feature type="compositionally biased region" description="Polar residues" evidence="2">
    <location>
        <begin position="1061"/>
        <end position="1070"/>
    </location>
</feature>
<feature type="region of interest" description="Disordered" evidence="2">
    <location>
        <begin position="1052"/>
        <end position="1078"/>
    </location>
</feature>
<dbReference type="SMART" id="SM00671">
    <property type="entry name" value="SEL1"/>
    <property type="match status" value="7"/>
</dbReference>
<feature type="region of interest" description="Disordered" evidence="2">
    <location>
        <begin position="2030"/>
        <end position="2054"/>
    </location>
</feature>
<organism evidence="3 4">
    <name type="scientific">Piromyces finnis</name>
    <dbReference type="NCBI Taxonomy" id="1754191"/>
    <lineage>
        <taxon>Eukaryota</taxon>
        <taxon>Fungi</taxon>
        <taxon>Fungi incertae sedis</taxon>
        <taxon>Chytridiomycota</taxon>
        <taxon>Chytridiomycota incertae sedis</taxon>
        <taxon>Neocallimastigomycetes</taxon>
        <taxon>Neocallimastigales</taxon>
        <taxon>Neocallimastigaceae</taxon>
        <taxon>Piromyces</taxon>
    </lineage>
</organism>
<feature type="compositionally biased region" description="Low complexity" evidence="2">
    <location>
        <begin position="2146"/>
        <end position="2177"/>
    </location>
</feature>
<dbReference type="GO" id="GO:0036503">
    <property type="term" value="P:ERAD pathway"/>
    <property type="evidence" value="ECO:0007669"/>
    <property type="project" value="TreeGrafter"/>
</dbReference>
<evidence type="ECO:0000256" key="2">
    <source>
        <dbReference type="SAM" id="MobiDB-lite"/>
    </source>
</evidence>
<evidence type="ECO:0000313" key="4">
    <source>
        <dbReference type="Proteomes" id="UP000193719"/>
    </source>
</evidence>
<comment type="caution">
    <text evidence="3">The sequence shown here is derived from an EMBL/GenBank/DDBJ whole genome shotgun (WGS) entry which is preliminary data.</text>
</comment>
<dbReference type="EMBL" id="MCFH01000032">
    <property type="protein sequence ID" value="ORX47113.1"/>
    <property type="molecule type" value="Genomic_DNA"/>
</dbReference>
<gene>
    <name evidence="3" type="ORF">BCR36DRAFT_584926</name>
</gene>
<evidence type="ECO:0000313" key="3">
    <source>
        <dbReference type="EMBL" id="ORX47113.1"/>
    </source>
</evidence>
<dbReference type="Gene3D" id="1.25.40.10">
    <property type="entry name" value="Tetratricopeptide repeat domain"/>
    <property type="match status" value="3"/>
</dbReference>
<reference evidence="3 4" key="1">
    <citation type="submission" date="2016-08" db="EMBL/GenBank/DDBJ databases">
        <title>Genomes of anaerobic fungi encode conserved fungal cellulosomes for biomass hydrolysis.</title>
        <authorList>
            <consortium name="DOE Joint Genome Institute"/>
            <person name="Haitjema C.H."/>
            <person name="Gilmore S.P."/>
            <person name="Henske J.K."/>
            <person name="Solomon K.V."/>
            <person name="De Groot R."/>
            <person name="Kuo A."/>
            <person name="Mondo S.J."/>
            <person name="Salamov A.A."/>
            <person name="Labutti K."/>
            <person name="Zhao Z."/>
            <person name="Chiniquy J."/>
            <person name="Barry K."/>
            <person name="Brewer H.M."/>
            <person name="Purvine S.O."/>
            <person name="Wright A.T."/>
            <person name="Boxma B."/>
            <person name="Van Alen T."/>
            <person name="Hackstein J.H."/>
            <person name="Baker S.E."/>
            <person name="Grigoriev I.V."/>
            <person name="O'Malley M.A."/>
        </authorList>
    </citation>
    <scope>NUCLEOTIDE SEQUENCE [LARGE SCALE GENOMIC DNA]</scope>
    <source>
        <strain evidence="4">finn</strain>
    </source>
</reference>
<dbReference type="Pfam" id="PF08238">
    <property type="entry name" value="Sel1"/>
    <property type="match status" value="5"/>
</dbReference>
<feature type="region of interest" description="Disordered" evidence="2">
    <location>
        <begin position="475"/>
        <end position="494"/>
    </location>
</feature>
<evidence type="ECO:0000256" key="1">
    <source>
        <dbReference type="ARBA" id="ARBA00038101"/>
    </source>
</evidence>
<dbReference type="InterPro" id="IPR011990">
    <property type="entry name" value="TPR-like_helical_dom_sf"/>
</dbReference>
<feature type="compositionally biased region" description="Basic residues" evidence="2">
    <location>
        <begin position="2120"/>
        <end position="2133"/>
    </location>
</feature>
<feature type="region of interest" description="Disordered" evidence="2">
    <location>
        <begin position="1694"/>
        <end position="1773"/>
    </location>
</feature>
<reference evidence="3 4" key="2">
    <citation type="submission" date="2016-08" db="EMBL/GenBank/DDBJ databases">
        <title>Pervasive Adenine N6-methylation of Active Genes in Fungi.</title>
        <authorList>
            <consortium name="DOE Joint Genome Institute"/>
            <person name="Mondo S.J."/>
            <person name="Dannebaum R.O."/>
            <person name="Kuo R.C."/>
            <person name="Labutti K."/>
            <person name="Haridas S."/>
            <person name="Kuo A."/>
            <person name="Salamov A."/>
            <person name="Ahrendt S.R."/>
            <person name="Lipzen A."/>
            <person name="Sullivan W."/>
            <person name="Andreopoulos W.B."/>
            <person name="Clum A."/>
            <person name="Lindquist E."/>
            <person name="Daum C."/>
            <person name="Ramamoorthy G.K."/>
            <person name="Gryganskyi A."/>
            <person name="Culley D."/>
            <person name="Magnuson J.K."/>
            <person name="James T.Y."/>
            <person name="O'Malley M.A."/>
            <person name="Stajich J.E."/>
            <person name="Spatafora J.W."/>
            <person name="Visel A."/>
            <person name="Grigoriev I.V."/>
        </authorList>
    </citation>
    <scope>NUCLEOTIDE SEQUENCE [LARGE SCALE GENOMIC DNA]</scope>
    <source>
        <strain evidence="4">finn</strain>
    </source>
</reference>
<protein>
    <recommendedName>
        <fullName evidence="5">HCP-like protein</fullName>
    </recommendedName>
</protein>
<feature type="compositionally biased region" description="Low complexity" evidence="2">
    <location>
        <begin position="2036"/>
        <end position="2051"/>
    </location>
</feature>
<sequence length="2369" mass="270881">MENKENISVNGNCMNLSEKISNSTHGPNMKKNEDLAYLSNNKDNNELESEYYSCSNNTSFNTTIYNEPSLSLSFIIKDDKDTIPKYNGKNDIFTKSQSFKHIKKNSNNNNAIDNSNPNRGKSVTSLNFNHYNSNTATDVKSKGVEDELEFYKKRAESIFIKYSSHPYVKKFNAIPIDQKYKICLLAWKKNNKSFAIEVLESIVYDSGNRKINSNSKTDLVVRQANKFLGFCYLTGDGIRKNVEKAVMYFKKSNTSDSLFLLGIIYFSGYIEKEDAAADNLRLAEKWFKMAAEQGHLSSQIMLLYLMYMEEEQSISKHRERNVLIDESKLEELNYIFNDESLQKVTDHVKRINHNILNSHANIDKNSNFLINKSSSSSLTSLQSNSLYPSTIYKSNWSNDTRSIYPSTLNTTHTIINNYGGDNRSNGGSYCYPPYNYSFSSGSNINSTLPSHTAVNKNDYFKLNHKLSMETINYANHHHHHPNNTTTSNNLRPNNNNTMTSKYLINNDGTMKSSLDLATQNRHKNILYWLIKAANHRNVPPFIFFELGYYYQNGIGTEKNLEEATYWYQCLVDRETEYLKQYPWINNNILYAKYQLARLAPSAHQSIDWLIRAANDGNAMAQTCLGQYYFEQHNIQHKMQQYIVKNAKTLDTSLIFGKKIKSFENVHFSDNLQHMDGFKHFFDDLVEKIYEQDQQNEWNKDKDLVPEIDFLNNFEVGKEEVEKEKGEVVEEKKKKKEDSNSILNYSHQGQREDKTLYYFSSSVNNSFPTLTTPNKREDGVKSLKLFKKLTFKPFDALHTKTTNRNSVDDNDHSTITPKIFVKRNEKIKSFKELKKLIYHRMSSKSKKSKDHSISSMVSSSSRQHEKSFISINNKSFMFNSRMHEKSFVTAPNESKLIFPDIGKNDLSTSISIDLPKDRRKMSLTTDFIMSHFSLFRQWNLLDTFKSSLQGEIAKFIQENYRLFEKNKKYENRMVSFSEVNTMVSSPTITTTTTAVEAFRKGGKKEKVRDQSNKLKKKKSFFNILIFGKNKSKTPTLDRVDECNQKSTGKNYPNGGTLACSPLVNSRQPTHSTTTTTTTTTTITTSMGSDATQGTATLPQDDHVKMGLYWLSSAANRTNNNDGPYFVAQYILGTKYEDGKQLGQNIQLSIFWLKRALEKFTEENINSVLINETFNHDLAIAKEELENPQHYYKSPFNGGGSGDGVQNKFGNSNLNGRSYPPVVAMDAFLPEETSSENKNHEDEHKIQSIPIALTKSIKKSIKKRSHFYSKKDRNDTFPVKEKKIYNALAKDDKLSFDNRLTSNDLHYPHPFTTNDTTSTSTTATEFNYYSHSHHSPFTEKEVYRTNNPFLKSNTNTFSAQNPLQNNGTGPEDDLIFSDILTNYKISKNGDKIVKKKMSKFMNVSKNIYSTLSSPLSRSHSLKEGKYGGHTTPFLLDHPFSKDTYSLDRYPTSNGGSSHDYDYTHNSPLKKFSSLGVIKLNLKDNKERNFLFKHRNRSHDEIYSIGYYNDNNNNYNNGNTRYYNDNNNNGNTRYYNDNNNNNNNSSNNYNNGNTRFYNAYPTNTSNQRLNQRRGSIVSNINMRGPQDYETMNSLIPASATQCNDKEKANFSSFLNNTSLPPPYRSRVKQMDKTNSVVGKKIPISSEKISNPSVHRHIDLLKYQNANQPLSEIIEATETEITEDVSYYYDIEEKSEIIQMPSPKPKENKFHPIPSPKPKENEYHSISSPKPKENECHSILSPKLKENECHSIPSPKPTQENNSLHHNQSQNKTQTLHQSCCSLKTRQSKRSIIINNEMEKEKIKEKEFEEEASWDHSSHYSIIKRKSQSRKEANDLILNTSTLSSKKLMSRKKKRLRSKKKKVKTGDTNSSRKLIHSLSNEKISFSGEFNHRLSNSQTHQHSSFLSPPFNEDSMESNFIYSHSPSKINSWSEISPSLASIESLENSVQKHKLESILNNLINLKITDKELKKEKKRKERKRLKERMSSSSTMVTSNDALLLSFPPSSQLPLSSQFLPSSMTHLPKTKGMIDKPISTTSILSSSPSPSPSSQQQPPSNETEKLAKLETAVVTGSTMLTTYSIFSLFLSSESFSSDIKLSNEVISIPSHHHHHHHHQNSNNHLSTSLHRHHHHHQSKNHLTKICPHERESSKSTLFSDSNSSIISTSSSTSISSSTTTTTTTTFSESSFSTNTILTEASHSQSYSLVTSYLSSLSPMAEAEISSSFYSEIEDLFQLVKSKLEASFLTTKESDYYSYADIVYQLGLCYHSTDNFLMMKLMYQAAARGHAKAQYLLGRHFLLGQVLPFSLNFGVHWLTLSADQGHPDALYDLGCLSLYDPSSPYYSVEQGKSYLQLALNRGHPKAEKILNQLKQEEQN</sequence>
<dbReference type="Proteomes" id="UP000193719">
    <property type="component" value="Unassembled WGS sequence"/>
</dbReference>
<feature type="compositionally biased region" description="Polar residues" evidence="2">
    <location>
        <begin position="1753"/>
        <end position="1773"/>
    </location>
</feature>
<feature type="compositionally biased region" description="Basic residues" evidence="2">
    <location>
        <begin position="1844"/>
        <end position="1859"/>
    </location>
</feature>
<dbReference type="InterPro" id="IPR050767">
    <property type="entry name" value="Sel1_AlgK"/>
</dbReference>
<comment type="similarity">
    <text evidence="1">Belongs to the sel-1 family.</text>
</comment>
<dbReference type="PANTHER" id="PTHR11102:SF147">
    <property type="entry name" value="SEL1L ADAPTOR SUBUNIT OF ERAD E3 UBIQUITIN LIGASE"/>
    <property type="match status" value="1"/>
</dbReference>
<feature type="region of interest" description="Disordered" evidence="2">
    <location>
        <begin position="2101"/>
        <end position="2177"/>
    </location>
</feature>
<feature type="compositionally biased region" description="Basic residues" evidence="2">
    <location>
        <begin position="2101"/>
        <end position="2110"/>
    </location>
</feature>